<dbReference type="HOGENOM" id="CLU_091777_0_0_1"/>
<keyword evidence="3" id="KW-1185">Reference proteome</keyword>
<dbReference type="Proteomes" id="UP000006753">
    <property type="component" value="Unassembled WGS sequence"/>
</dbReference>
<organism evidence="2 3">
    <name type="scientific">Marssonina brunnea f. sp. multigermtubi (strain MB_m1)</name>
    <name type="common">Marssonina leaf spot fungus</name>
    <dbReference type="NCBI Taxonomy" id="1072389"/>
    <lineage>
        <taxon>Eukaryota</taxon>
        <taxon>Fungi</taxon>
        <taxon>Dikarya</taxon>
        <taxon>Ascomycota</taxon>
        <taxon>Pezizomycotina</taxon>
        <taxon>Leotiomycetes</taxon>
        <taxon>Helotiales</taxon>
        <taxon>Drepanopezizaceae</taxon>
        <taxon>Drepanopeziza</taxon>
    </lineage>
</organism>
<proteinExistence type="predicted"/>
<keyword evidence="1" id="KW-0732">Signal</keyword>
<protein>
    <submittedName>
        <fullName evidence="2">Uncharacterized protein</fullName>
    </submittedName>
</protein>
<gene>
    <name evidence="2" type="ORF">MBM_09239</name>
</gene>
<dbReference type="AlphaFoldDB" id="K1W6R5"/>
<feature type="signal peptide" evidence="1">
    <location>
        <begin position="1"/>
        <end position="23"/>
    </location>
</feature>
<name>K1W6R5_MARBU</name>
<dbReference type="EMBL" id="JH921455">
    <property type="protein sequence ID" value="EKD12670.1"/>
    <property type="molecule type" value="Genomic_DNA"/>
</dbReference>
<dbReference type="InParanoid" id="K1W6R5"/>
<evidence type="ECO:0000256" key="1">
    <source>
        <dbReference type="SAM" id="SignalP"/>
    </source>
</evidence>
<dbReference type="eggNOG" id="ENOG502SUI0">
    <property type="taxonomic scope" value="Eukaryota"/>
</dbReference>
<dbReference type="GeneID" id="18765174"/>
<accession>K1W6R5</accession>
<dbReference type="InterPro" id="IPR045564">
    <property type="entry name" value="DUF5910"/>
</dbReference>
<feature type="chain" id="PRO_5003852296" evidence="1">
    <location>
        <begin position="24"/>
        <end position="218"/>
    </location>
</feature>
<dbReference type="KEGG" id="mbe:MBM_09239"/>
<evidence type="ECO:0000313" key="3">
    <source>
        <dbReference type="Proteomes" id="UP000006753"/>
    </source>
</evidence>
<sequence length="218" mass="25169">MLSSKSTCAILLALSFLSNRAQGFLESEGQEIIGYRTVFREEAEFINFVHRPYRDDEYDNDDMNINELGHGFYMTNEPAGWQKHPIKDNWFCVIRMDSKTIADAAKIYIPESYQKPTWFGGTELTNLWSGNEKVILEYIKSMISTDPKEALRFSWIPETDKQQMVIPTDYLNNDALDIWAHCYETKEELYKYSSKTIAWDNWKITGSPGSPSSHSSSS</sequence>
<evidence type="ECO:0000313" key="2">
    <source>
        <dbReference type="EMBL" id="EKD12670.1"/>
    </source>
</evidence>
<dbReference type="OrthoDB" id="4540223at2759"/>
<reference evidence="2 3" key="1">
    <citation type="journal article" date="2012" name="BMC Genomics">
        <title>Sequencing the genome of Marssonina brunnea reveals fungus-poplar co-evolution.</title>
        <authorList>
            <person name="Zhu S."/>
            <person name="Cao Y.-Z."/>
            <person name="Jiang C."/>
            <person name="Tan B.-Y."/>
            <person name="Wang Z."/>
            <person name="Feng S."/>
            <person name="Zhang L."/>
            <person name="Su X.-H."/>
            <person name="Brejova B."/>
            <person name="Vinar T."/>
            <person name="Xu M."/>
            <person name="Wang M.-X."/>
            <person name="Zhang S.-G."/>
            <person name="Huang M.-R."/>
            <person name="Wu R."/>
            <person name="Zhou Y."/>
        </authorList>
    </citation>
    <scope>NUCLEOTIDE SEQUENCE [LARGE SCALE GENOMIC DNA]</scope>
    <source>
        <strain evidence="2 3">MB_m1</strain>
    </source>
</reference>
<dbReference type="Pfam" id="PF19287">
    <property type="entry name" value="DUF5910"/>
    <property type="match status" value="1"/>
</dbReference>